<dbReference type="RefSeq" id="WP_378194998.1">
    <property type="nucleotide sequence ID" value="NZ_JBHLZP010000013.1"/>
</dbReference>
<dbReference type="EMBL" id="JBHLZP010000013">
    <property type="protein sequence ID" value="MFB9831262.1"/>
    <property type="molecule type" value="Genomic_DNA"/>
</dbReference>
<accession>A0ABV5Y9X6</accession>
<gene>
    <name evidence="2" type="ORF">ACFFNX_03570</name>
</gene>
<sequence length="130" mass="14339">MSPAHRLISCADLVIDRFQNWPLRECRANCPPGRALALHGLQLVHLHRDDLAEVFLTHQVIRRLGATLTASGRVDLVADTDWVQVHLDTNSDLSLLESLVSLAIQANDPASRPLRPTMTICPRYAASLAS</sequence>
<evidence type="ECO:0000313" key="2">
    <source>
        <dbReference type="EMBL" id="MFB9831262.1"/>
    </source>
</evidence>
<evidence type="ECO:0000259" key="1">
    <source>
        <dbReference type="Pfam" id="PF17648"/>
    </source>
</evidence>
<name>A0ABV5Y9X6_9ACTN</name>
<protein>
    <submittedName>
        <fullName evidence="2">Luciferase family protein</fullName>
    </submittedName>
</protein>
<proteinExistence type="predicted"/>
<dbReference type="InterPro" id="IPR040841">
    <property type="entry name" value="Luciferase_dom"/>
</dbReference>
<reference evidence="2 3" key="1">
    <citation type="submission" date="2024-09" db="EMBL/GenBank/DDBJ databases">
        <authorList>
            <person name="Sun Q."/>
            <person name="Mori K."/>
        </authorList>
    </citation>
    <scope>NUCLEOTIDE SEQUENCE [LARGE SCALE GENOMIC DNA]</scope>
    <source>
        <strain evidence="2 3">TBRC 0563</strain>
    </source>
</reference>
<dbReference type="Proteomes" id="UP001589627">
    <property type="component" value="Unassembled WGS sequence"/>
</dbReference>
<keyword evidence="3" id="KW-1185">Reference proteome</keyword>
<evidence type="ECO:0000313" key="3">
    <source>
        <dbReference type="Proteomes" id="UP001589627"/>
    </source>
</evidence>
<comment type="caution">
    <text evidence="2">The sequence shown here is derived from an EMBL/GenBank/DDBJ whole genome shotgun (WGS) entry which is preliminary data.</text>
</comment>
<organism evidence="2 3">
    <name type="scientific">Actinoallomurus acaciae</name>
    <dbReference type="NCBI Taxonomy" id="502577"/>
    <lineage>
        <taxon>Bacteria</taxon>
        <taxon>Bacillati</taxon>
        <taxon>Actinomycetota</taxon>
        <taxon>Actinomycetes</taxon>
        <taxon>Streptosporangiales</taxon>
        <taxon>Thermomonosporaceae</taxon>
        <taxon>Actinoallomurus</taxon>
    </lineage>
</organism>
<dbReference type="Pfam" id="PF17648">
    <property type="entry name" value="Luciferase"/>
    <property type="match status" value="1"/>
</dbReference>
<feature type="domain" description="Luciferase" evidence="1">
    <location>
        <begin position="42"/>
        <end position="103"/>
    </location>
</feature>